<dbReference type="RefSeq" id="XP_056080094.1">
    <property type="nucleotide sequence ID" value="XM_056226369.1"/>
</dbReference>
<dbReference type="SUPFAM" id="SSF47954">
    <property type="entry name" value="Cyclin-like"/>
    <property type="match status" value="2"/>
</dbReference>
<reference evidence="8" key="1">
    <citation type="submission" date="2022-10" db="EMBL/GenBank/DDBJ databases">
        <authorList>
            <person name="Byrne P K."/>
        </authorList>
    </citation>
    <scope>NUCLEOTIDE SEQUENCE</scope>
    <source>
        <strain evidence="8">IFO1815</strain>
    </source>
</reference>
<feature type="compositionally biased region" description="Basic residues" evidence="5">
    <location>
        <begin position="47"/>
        <end position="57"/>
    </location>
</feature>
<dbReference type="GO" id="GO:0016538">
    <property type="term" value="F:cyclin-dependent protein serine/threonine kinase regulator activity"/>
    <property type="evidence" value="ECO:0007669"/>
    <property type="project" value="InterPro"/>
</dbReference>
<accession>A0AA35NDS1</accession>
<evidence type="ECO:0000313" key="8">
    <source>
        <dbReference type="EMBL" id="CAI4036977.1"/>
    </source>
</evidence>
<dbReference type="SMART" id="SM00385">
    <property type="entry name" value="CYCLIN"/>
    <property type="match status" value="2"/>
</dbReference>
<dbReference type="GeneID" id="80921902"/>
<dbReference type="InterPro" id="IPR039361">
    <property type="entry name" value="Cyclin"/>
</dbReference>
<feature type="region of interest" description="Disordered" evidence="5">
    <location>
        <begin position="36"/>
        <end position="71"/>
    </location>
</feature>
<evidence type="ECO:0000259" key="6">
    <source>
        <dbReference type="SMART" id="SM00385"/>
    </source>
</evidence>
<dbReference type="PANTHER" id="PTHR10177">
    <property type="entry name" value="CYCLINS"/>
    <property type="match status" value="1"/>
</dbReference>
<name>A0AA35NDS1_SACMI</name>
<evidence type="ECO:0000256" key="5">
    <source>
        <dbReference type="SAM" id="MobiDB-lite"/>
    </source>
</evidence>
<gene>
    <name evidence="8" type="primary">SMKI16G2740</name>
    <name evidence="8" type="ORF">SMKI_16G2740</name>
</gene>
<dbReference type="Pfam" id="PF00134">
    <property type="entry name" value="Cyclin_N"/>
    <property type="match status" value="1"/>
</dbReference>
<evidence type="ECO:0000256" key="2">
    <source>
        <dbReference type="ARBA" id="ARBA00023127"/>
    </source>
</evidence>
<dbReference type="PROSITE" id="PS00292">
    <property type="entry name" value="CYCLINS"/>
    <property type="match status" value="1"/>
</dbReference>
<dbReference type="Pfam" id="PF02984">
    <property type="entry name" value="Cyclin_C"/>
    <property type="match status" value="1"/>
</dbReference>
<evidence type="ECO:0000259" key="7">
    <source>
        <dbReference type="SMART" id="SM01332"/>
    </source>
</evidence>
<feature type="region of interest" description="Disordered" evidence="5">
    <location>
        <begin position="1"/>
        <end position="22"/>
    </location>
</feature>
<feature type="domain" description="Cyclin-like" evidence="6">
    <location>
        <begin position="305"/>
        <end position="397"/>
    </location>
</feature>
<keyword evidence="3" id="KW-0131">Cell cycle</keyword>
<dbReference type="InterPro" id="IPR046965">
    <property type="entry name" value="Cyclin_A/B-like"/>
</dbReference>
<organism evidence="8 9">
    <name type="scientific">Saccharomyces mikatae IFO 1815</name>
    <dbReference type="NCBI Taxonomy" id="226126"/>
    <lineage>
        <taxon>Eukaryota</taxon>
        <taxon>Fungi</taxon>
        <taxon>Dikarya</taxon>
        <taxon>Ascomycota</taxon>
        <taxon>Saccharomycotina</taxon>
        <taxon>Saccharomycetes</taxon>
        <taxon>Saccharomycetales</taxon>
        <taxon>Saccharomycetaceae</taxon>
        <taxon>Saccharomyces</taxon>
    </lineage>
</organism>
<dbReference type="SMART" id="SM01332">
    <property type="entry name" value="Cyclin_C"/>
    <property type="match status" value="1"/>
</dbReference>
<feature type="domain" description="Cyclin C-terminal" evidence="7">
    <location>
        <begin position="301"/>
        <end position="423"/>
    </location>
</feature>
<dbReference type="AlphaFoldDB" id="A0AA35NDS1"/>
<dbReference type="PIRSF" id="PIRSF001771">
    <property type="entry name" value="Cyclin_A_B_D_E"/>
    <property type="match status" value="1"/>
</dbReference>
<evidence type="ECO:0000256" key="4">
    <source>
        <dbReference type="RuleBase" id="RU000383"/>
    </source>
</evidence>
<dbReference type="CDD" id="cd20512">
    <property type="entry name" value="CYCLIN_CLBs_yeast_rpt2"/>
    <property type="match status" value="1"/>
</dbReference>
<keyword evidence="2 4" id="KW-0195">Cyclin</keyword>
<dbReference type="InterPro" id="IPR004367">
    <property type="entry name" value="Cyclin_C-dom"/>
</dbReference>
<comment type="similarity">
    <text evidence="4">Belongs to the cyclin family.</text>
</comment>
<feature type="compositionally biased region" description="Polar residues" evidence="5">
    <location>
        <begin position="1"/>
        <end position="18"/>
    </location>
</feature>
<evidence type="ECO:0008006" key="10">
    <source>
        <dbReference type="Google" id="ProtNLM"/>
    </source>
</evidence>
<dbReference type="FunFam" id="1.10.472.10:FF:000001">
    <property type="entry name" value="G2/mitotic-specific cyclin"/>
    <property type="match status" value="1"/>
</dbReference>
<dbReference type="InterPro" id="IPR048258">
    <property type="entry name" value="Cyclins_cyclin-box"/>
</dbReference>
<dbReference type="InterPro" id="IPR036915">
    <property type="entry name" value="Cyclin-like_sf"/>
</dbReference>
<keyword evidence="9" id="KW-1185">Reference proteome</keyword>
<keyword evidence="1" id="KW-0132">Cell division</keyword>
<evidence type="ECO:0000313" key="9">
    <source>
        <dbReference type="Proteomes" id="UP001161438"/>
    </source>
</evidence>
<evidence type="ECO:0000256" key="3">
    <source>
        <dbReference type="ARBA" id="ARBA00023306"/>
    </source>
</evidence>
<dbReference type="EMBL" id="OX365772">
    <property type="protein sequence ID" value="CAI4036977.1"/>
    <property type="molecule type" value="Genomic_DNA"/>
</dbReference>
<sequence>MGGSQDYEQSIKRSSLIHNENEKQLCSEDMTISQEKKINPVIDSSSKHHIQNSKPRRALTDVPVNNNPLSQNKRLTNTKAVKVRREEDIRPIFSAAQKRQIYNDRTATSTASAAVAKKEGEEGEGEYDDLSIVRKKRRTGVEETGEIVGWKDLDYVEKNDTAMVAEYSTEIFDFLYTRELETLPSHNYLLDKTSKYYLRPSMRAILVDWLVEVHEKFQCYPETLFLSINLMDRFLAKNKVTMNKLQLLAVTSLFIAAKFEEVNLPKLAEYAYITDGAASKNDIKNAEMFMLTSLEFNIGWPNPLNFLRRISKADDYNLVNRNIGKFILEYAYCCHHFIHLPPSTISAMAMYIARRMTNRSKNELWNKTLQHYSGGIDPTEDEVFQSRCIDLVTDIASSKIRLDSLVLKYKKPRYGSVYFQAFNWCKAEMDSNFQNLFH</sequence>
<dbReference type="InterPro" id="IPR006671">
    <property type="entry name" value="Cyclin_N"/>
</dbReference>
<protein>
    <recommendedName>
        <fullName evidence="10">Clb5p</fullName>
    </recommendedName>
</protein>
<feature type="domain" description="Cyclin-like" evidence="6">
    <location>
        <begin position="208"/>
        <end position="292"/>
    </location>
</feature>
<dbReference type="GO" id="GO:0044772">
    <property type="term" value="P:mitotic cell cycle phase transition"/>
    <property type="evidence" value="ECO:0007669"/>
    <property type="project" value="InterPro"/>
</dbReference>
<dbReference type="InterPro" id="IPR013763">
    <property type="entry name" value="Cyclin-like_dom"/>
</dbReference>
<dbReference type="Gene3D" id="1.10.472.10">
    <property type="entry name" value="Cyclin-like"/>
    <property type="match status" value="2"/>
</dbReference>
<evidence type="ECO:0000256" key="1">
    <source>
        <dbReference type="ARBA" id="ARBA00022618"/>
    </source>
</evidence>
<dbReference type="Proteomes" id="UP001161438">
    <property type="component" value="Chromosome 16"/>
</dbReference>
<dbReference type="GO" id="GO:0051301">
    <property type="term" value="P:cell division"/>
    <property type="evidence" value="ECO:0007669"/>
    <property type="project" value="UniProtKB-KW"/>
</dbReference>
<proteinExistence type="inferred from homology"/>